<reference evidence="5" key="2">
    <citation type="submission" date="2023-01" db="EMBL/GenBank/DDBJ databases">
        <title>Draft genome sequence of Sneathiella chinensis strain NBRC 103408.</title>
        <authorList>
            <person name="Sun Q."/>
            <person name="Mori K."/>
        </authorList>
    </citation>
    <scope>NUCLEOTIDE SEQUENCE</scope>
    <source>
        <strain evidence="5">NBRC 103408</strain>
    </source>
</reference>
<organism evidence="5 6">
    <name type="scientific">Sneathiella chinensis</name>
    <dbReference type="NCBI Taxonomy" id="349750"/>
    <lineage>
        <taxon>Bacteria</taxon>
        <taxon>Pseudomonadati</taxon>
        <taxon>Pseudomonadota</taxon>
        <taxon>Alphaproteobacteria</taxon>
        <taxon>Sneathiellales</taxon>
        <taxon>Sneathiellaceae</taxon>
        <taxon>Sneathiella</taxon>
    </lineage>
</organism>
<evidence type="ECO:0000259" key="4">
    <source>
        <dbReference type="PROSITE" id="PS50110"/>
    </source>
</evidence>
<dbReference type="Gene3D" id="3.40.50.300">
    <property type="entry name" value="P-loop containing nucleotide triphosphate hydrolases"/>
    <property type="match status" value="1"/>
</dbReference>
<dbReference type="EMBL" id="BSNF01000006">
    <property type="protein sequence ID" value="GLQ06564.1"/>
    <property type="molecule type" value="Genomic_DNA"/>
</dbReference>
<dbReference type="Gene3D" id="3.40.50.2300">
    <property type="match status" value="1"/>
</dbReference>
<dbReference type="InterPro" id="IPR001789">
    <property type="entry name" value="Sig_transdc_resp-reg_receiver"/>
</dbReference>
<name>A0ABQ5U5L6_9PROT</name>
<evidence type="ECO:0000313" key="6">
    <source>
        <dbReference type="Proteomes" id="UP001161409"/>
    </source>
</evidence>
<dbReference type="SUPFAM" id="SSF52172">
    <property type="entry name" value="CheY-like"/>
    <property type="match status" value="1"/>
</dbReference>
<dbReference type="PANTHER" id="PTHR43384:SF6">
    <property type="entry name" value="SEPTUM SITE-DETERMINING PROTEIN MIND HOMOLOG, CHLOROPLASTIC"/>
    <property type="match status" value="1"/>
</dbReference>
<evidence type="ECO:0000256" key="2">
    <source>
        <dbReference type="ARBA" id="ARBA00022840"/>
    </source>
</evidence>
<gene>
    <name evidence="5" type="ORF">GCM10007924_17850</name>
</gene>
<sequence length="413" mass="44232">MASVAPNLGTLFGTQVHEEFMAFVDDEHSLGICREAATGNDWSEDCIQDGGIGEAVQRIEPGNAPKTVMADISRSLDPEGDITRLIRKLGPSGNLIVIGASNDVQVFRRMIALGACDYIVKPLTVDVVQDAILSIDKQAQARQTAQSGRLTVIIGVRGGVGASTLATNLAWIMANEEKLGTALIDLDLHFGTSTLSLDIESGGGFREALENPHRLDKLFLDSAITKAGERLAVLGTEEPIEEFVDLHPESVDTLIGEISQDYNQVLIDLPRHLLPTQGALLAAADTVVLVSDQTLAGIRDINRITQAMTSLSTKGRILRIVSRVGSERVAQVSKSDFDRALSDHVDYYVPEDGKTLSVCANVGKAIAAEAPRAPITKALRDIAADISDYEKPKKQSFLGKIVGSGKKKKGTKA</sequence>
<feature type="domain" description="Response regulatory" evidence="4">
    <location>
        <begin position="19"/>
        <end position="136"/>
    </location>
</feature>
<proteinExistence type="predicted"/>
<keyword evidence="2" id="KW-0067">ATP-binding</keyword>
<comment type="caution">
    <text evidence="5">The sequence shown here is derived from an EMBL/GenBank/DDBJ whole genome shotgun (WGS) entry which is preliminary data.</text>
</comment>
<dbReference type="Proteomes" id="UP001161409">
    <property type="component" value="Unassembled WGS sequence"/>
</dbReference>
<dbReference type="InterPro" id="IPR050625">
    <property type="entry name" value="ParA/MinD_ATPase"/>
</dbReference>
<dbReference type="SUPFAM" id="SSF52540">
    <property type="entry name" value="P-loop containing nucleoside triphosphate hydrolases"/>
    <property type="match status" value="1"/>
</dbReference>
<keyword evidence="6" id="KW-1185">Reference proteome</keyword>
<dbReference type="Pfam" id="PF06564">
    <property type="entry name" value="CBP_BcsQ"/>
    <property type="match status" value="1"/>
</dbReference>
<protein>
    <submittedName>
        <fullName evidence="5">Fimbriae assembly protein</fullName>
    </submittedName>
</protein>
<evidence type="ECO:0000313" key="5">
    <source>
        <dbReference type="EMBL" id="GLQ06564.1"/>
    </source>
</evidence>
<accession>A0ABQ5U5L6</accession>
<reference evidence="5" key="1">
    <citation type="journal article" date="2014" name="Int. J. Syst. Evol. Microbiol.">
        <title>Complete genome of a new Firmicutes species belonging to the dominant human colonic microbiota ('Ruminococcus bicirculans') reveals two chromosomes and a selective capacity to utilize plant glucans.</title>
        <authorList>
            <consortium name="NISC Comparative Sequencing Program"/>
            <person name="Wegmann U."/>
            <person name="Louis P."/>
            <person name="Goesmann A."/>
            <person name="Henrissat B."/>
            <person name="Duncan S.H."/>
            <person name="Flint H.J."/>
        </authorList>
    </citation>
    <scope>NUCLEOTIDE SEQUENCE</scope>
    <source>
        <strain evidence="5">NBRC 103408</strain>
    </source>
</reference>
<evidence type="ECO:0000256" key="1">
    <source>
        <dbReference type="ARBA" id="ARBA00022741"/>
    </source>
</evidence>
<dbReference type="PROSITE" id="PS50110">
    <property type="entry name" value="RESPONSE_REGULATORY"/>
    <property type="match status" value="1"/>
</dbReference>
<dbReference type="InterPro" id="IPR011006">
    <property type="entry name" value="CheY-like_superfamily"/>
</dbReference>
<dbReference type="InterPro" id="IPR017746">
    <property type="entry name" value="Cellulose_synthase_operon_BcsQ"/>
</dbReference>
<keyword evidence="1" id="KW-0547">Nucleotide-binding</keyword>
<dbReference type="PANTHER" id="PTHR43384">
    <property type="entry name" value="SEPTUM SITE-DETERMINING PROTEIN MIND HOMOLOG, CHLOROPLASTIC-RELATED"/>
    <property type="match status" value="1"/>
</dbReference>
<dbReference type="RefSeq" id="WP_169560715.1">
    <property type="nucleotide sequence ID" value="NZ_BSNF01000006.1"/>
</dbReference>
<feature type="modified residue" description="4-aspartylphosphate" evidence="3">
    <location>
        <position position="71"/>
    </location>
</feature>
<dbReference type="InterPro" id="IPR027417">
    <property type="entry name" value="P-loop_NTPase"/>
</dbReference>
<keyword evidence="3" id="KW-0597">Phosphoprotein</keyword>
<evidence type="ECO:0000256" key="3">
    <source>
        <dbReference type="PROSITE-ProRule" id="PRU00169"/>
    </source>
</evidence>